<dbReference type="InterPro" id="IPR035952">
    <property type="entry name" value="Rhomboid-like_sf"/>
</dbReference>
<dbReference type="SUPFAM" id="SSF47473">
    <property type="entry name" value="EF-hand"/>
    <property type="match status" value="1"/>
</dbReference>
<gene>
    <name evidence="10" type="ORF">ODALV1_LOCUS19784</name>
</gene>
<dbReference type="InterPro" id="IPR018247">
    <property type="entry name" value="EF_Hand_1_Ca_BS"/>
</dbReference>
<dbReference type="InterPro" id="IPR022764">
    <property type="entry name" value="Peptidase_S54_rhomboid_dom"/>
</dbReference>
<evidence type="ECO:0000313" key="11">
    <source>
        <dbReference type="Proteomes" id="UP001642540"/>
    </source>
</evidence>
<organism evidence="10 11">
    <name type="scientific">Orchesella dallaii</name>
    <dbReference type="NCBI Taxonomy" id="48710"/>
    <lineage>
        <taxon>Eukaryota</taxon>
        <taxon>Metazoa</taxon>
        <taxon>Ecdysozoa</taxon>
        <taxon>Arthropoda</taxon>
        <taxon>Hexapoda</taxon>
        <taxon>Collembola</taxon>
        <taxon>Entomobryomorpha</taxon>
        <taxon>Entomobryoidea</taxon>
        <taxon>Orchesellidae</taxon>
        <taxon>Orchesellinae</taxon>
        <taxon>Orchesella</taxon>
    </lineage>
</organism>
<dbReference type="Pfam" id="PF13499">
    <property type="entry name" value="EF-hand_7"/>
    <property type="match status" value="1"/>
</dbReference>
<evidence type="ECO:0000256" key="7">
    <source>
        <dbReference type="SAM" id="Phobius"/>
    </source>
</evidence>
<keyword evidence="3 7" id="KW-0812">Transmembrane</keyword>
<keyword evidence="6 7" id="KW-0472">Membrane</keyword>
<dbReference type="Gene3D" id="1.20.1540.10">
    <property type="entry name" value="Rhomboid-like"/>
    <property type="match status" value="1"/>
</dbReference>
<evidence type="ECO:0000256" key="2">
    <source>
        <dbReference type="ARBA" id="ARBA00009045"/>
    </source>
</evidence>
<dbReference type="Gene3D" id="1.10.238.10">
    <property type="entry name" value="EF-hand"/>
    <property type="match status" value="1"/>
</dbReference>
<dbReference type="CDD" id="cd00051">
    <property type="entry name" value="EFh"/>
    <property type="match status" value="1"/>
</dbReference>
<protein>
    <recommendedName>
        <fullName evidence="9">EF-hand domain-containing protein</fullName>
    </recommendedName>
</protein>
<evidence type="ECO:0000256" key="5">
    <source>
        <dbReference type="ARBA" id="ARBA00022989"/>
    </source>
</evidence>
<feature type="transmembrane region" description="Helical" evidence="7">
    <location>
        <begin position="202"/>
        <end position="220"/>
    </location>
</feature>
<keyword evidence="11" id="KW-1185">Reference proteome</keyword>
<feature type="transmembrane region" description="Helical" evidence="7">
    <location>
        <begin position="282"/>
        <end position="302"/>
    </location>
</feature>
<dbReference type="Pfam" id="PF01694">
    <property type="entry name" value="Rhomboid"/>
    <property type="match status" value="1"/>
</dbReference>
<evidence type="ECO:0000313" key="10">
    <source>
        <dbReference type="EMBL" id="CAL8122398.1"/>
    </source>
</evidence>
<name>A0ABP1R7N3_9HEXA</name>
<evidence type="ECO:0000256" key="4">
    <source>
        <dbReference type="ARBA" id="ARBA00022837"/>
    </source>
</evidence>
<evidence type="ECO:0000256" key="3">
    <source>
        <dbReference type="ARBA" id="ARBA00022692"/>
    </source>
</evidence>
<dbReference type="InterPro" id="IPR002048">
    <property type="entry name" value="EF_hand_dom"/>
</dbReference>
<keyword evidence="8" id="KW-0732">Signal</keyword>
<evidence type="ECO:0000256" key="8">
    <source>
        <dbReference type="SAM" id="SignalP"/>
    </source>
</evidence>
<dbReference type="PROSITE" id="PS50222">
    <property type="entry name" value="EF_HAND_2"/>
    <property type="match status" value="1"/>
</dbReference>
<feature type="domain" description="EF-hand" evidence="9">
    <location>
        <begin position="74"/>
        <end position="109"/>
    </location>
</feature>
<reference evidence="10 11" key="1">
    <citation type="submission" date="2024-08" db="EMBL/GenBank/DDBJ databases">
        <authorList>
            <person name="Cucini C."/>
            <person name="Frati F."/>
        </authorList>
    </citation>
    <scope>NUCLEOTIDE SEQUENCE [LARGE SCALE GENOMIC DNA]</scope>
</reference>
<dbReference type="PROSITE" id="PS00018">
    <property type="entry name" value="EF_HAND_1"/>
    <property type="match status" value="1"/>
</dbReference>
<feature type="transmembrane region" description="Helical" evidence="7">
    <location>
        <begin position="344"/>
        <end position="365"/>
    </location>
</feature>
<keyword evidence="4" id="KW-0106">Calcium</keyword>
<evidence type="ECO:0000256" key="1">
    <source>
        <dbReference type="ARBA" id="ARBA00004141"/>
    </source>
</evidence>
<dbReference type="SUPFAM" id="SSF144091">
    <property type="entry name" value="Rhomboid-like"/>
    <property type="match status" value="1"/>
</dbReference>
<comment type="caution">
    <text evidence="10">The sequence shown here is derived from an EMBL/GenBank/DDBJ whole genome shotgun (WGS) entry which is preliminary data.</text>
</comment>
<evidence type="ECO:0000259" key="9">
    <source>
        <dbReference type="PROSITE" id="PS50222"/>
    </source>
</evidence>
<dbReference type="Proteomes" id="UP001642540">
    <property type="component" value="Unassembled WGS sequence"/>
</dbReference>
<evidence type="ECO:0000256" key="6">
    <source>
        <dbReference type="ARBA" id="ARBA00023136"/>
    </source>
</evidence>
<proteinExistence type="inferred from homology"/>
<comment type="subcellular location">
    <subcellularLocation>
        <location evidence="1">Membrane</location>
        <topology evidence="1">Multi-pass membrane protein</topology>
    </subcellularLocation>
</comment>
<dbReference type="PANTHER" id="PTHR45840:SF8">
    <property type="entry name" value="RHOMBOID PROTEASE"/>
    <property type="match status" value="1"/>
</dbReference>
<feature type="transmembrane region" description="Helical" evidence="7">
    <location>
        <begin position="314"/>
        <end position="332"/>
    </location>
</feature>
<dbReference type="PANTHER" id="PTHR45840">
    <property type="entry name" value="RHOMBOID-RELATED PROTEIN"/>
    <property type="match status" value="1"/>
</dbReference>
<accession>A0ABP1R7N3</accession>
<feature type="transmembrane region" description="Helical" evidence="7">
    <location>
        <begin position="139"/>
        <end position="157"/>
    </location>
</feature>
<feature type="chain" id="PRO_5045744951" description="EF-hand domain-containing protein" evidence="8">
    <location>
        <begin position="16"/>
        <end position="384"/>
    </location>
</feature>
<dbReference type="InterPro" id="IPR011992">
    <property type="entry name" value="EF-hand-dom_pair"/>
</dbReference>
<comment type="similarity">
    <text evidence="2">Belongs to the peptidase S54 family.</text>
</comment>
<dbReference type="InterPro" id="IPR051739">
    <property type="entry name" value="Rhomboid_IM_Serine_Proteases"/>
</dbReference>
<feature type="transmembrane region" description="Helical" evidence="7">
    <location>
        <begin position="252"/>
        <end position="275"/>
    </location>
</feature>
<keyword evidence="5 7" id="KW-1133">Transmembrane helix</keyword>
<sequence length="384" mass="44425">MTVGFLKLLASVASCRVDDDDKYDSGGDDEERQLEAVKTLAYRPEVERLPSFTEVDADGNGEIEFEEFRNYFNMTEEEAEKIFRETDVNKDGKIDREEFMSFKTRAFDFARAVILPKSRRTDHRKLSYKDQYSCMPPPIFMFTITLIEIGFFIYHSIRLVNDPKHGSIERYRPAPIDSNLIYDPQRRHQFWRFITYMLVHSGYMHIINNVLMQLVLGILLEMVHKCWRVLVIYFVGVIAGSLATSIAEPYNFLAGASGGVYALIAAHLSTVILNWPEMEYPWVRVVLFTVFAIYDVGMALYYSYVMELSTNVGYAAHLGGFCAGLLIGIYVLKNLRWEKWECVLWYLSIVILSFLTLFAVFWNVFKNDYYPPTKCDEGITAAFC</sequence>
<dbReference type="EMBL" id="CAXLJM020000068">
    <property type="protein sequence ID" value="CAL8122398.1"/>
    <property type="molecule type" value="Genomic_DNA"/>
</dbReference>
<feature type="transmembrane region" description="Helical" evidence="7">
    <location>
        <begin position="227"/>
        <end position="246"/>
    </location>
</feature>
<feature type="signal peptide" evidence="8">
    <location>
        <begin position="1"/>
        <end position="15"/>
    </location>
</feature>
<dbReference type="SMART" id="SM00054">
    <property type="entry name" value="EFh"/>
    <property type="match status" value="2"/>
</dbReference>